<feature type="compositionally biased region" description="Polar residues" evidence="1">
    <location>
        <begin position="444"/>
        <end position="468"/>
    </location>
</feature>
<dbReference type="CDD" id="cd00077">
    <property type="entry name" value="HDc"/>
    <property type="match status" value="1"/>
</dbReference>
<evidence type="ECO:0000256" key="1">
    <source>
        <dbReference type="SAM" id="MobiDB-lite"/>
    </source>
</evidence>
<evidence type="ECO:0000313" key="3">
    <source>
        <dbReference type="EMBL" id="SUO96623.1"/>
    </source>
</evidence>
<organism evidence="3 4">
    <name type="scientific">Suttonella ornithocola</name>
    <dbReference type="NCBI Taxonomy" id="279832"/>
    <lineage>
        <taxon>Bacteria</taxon>
        <taxon>Pseudomonadati</taxon>
        <taxon>Pseudomonadota</taxon>
        <taxon>Gammaproteobacteria</taxon>
        <taxon>Cardiobacteriales</taxon>
        <taxon>Cardiobacteriaceae</taxon>
        <taxon>Suttonella</taxon>
    </lineage>
</organism>
<keyword evidence="3" id="KW-0378">Hydrolase</keyword>
<proteinExistence type="predicted"/>
<evidence type="ECO:0000259" key="2">
    <source>
        <dbReference type="Pfam" id="PF07514"/>
    </source>
</evidence>
<dbReference type="InterPro" id="IPR003607">
    <property type="entry name" value="HD/PDEase_dom"/>
</dbReference>
<reference evidence="3 4" key="1">
    <citation type="submission" date="2018-06" db="EMBL/GenBank/DDBJ databases">
        <authorList>
            <consortium name="Pathogen Informatics"/>
            <person name="Doyle S."/>
        </authorList>
    </citation>
    <scope>NUCLEOTIDE SEQUENCE [LARGE SCALE GENOMIC DNA]</scope>
    <source>
        <strain evidence="3 4">NCTC13337</strain>
    </source>
</reference>
<protein>
    <submittedName>
        <fullName evidence="3">Predicted HD-superfamily hydrolase</fullName>
    </submittedName>
</protein>
<dbReference type="Gene3D" id="1.10.3210.40">
    <property type="match status" value="1"/>
</dbReference>
<feature type="domain" description="Uncharacterised" evidence="2">
    <location>
        <begin position="34"/>
        <end position="348"/>
    </location>
</feature>
<dbReference type="OrthoDB" id="6190309at2"/>
<accession>A0A380MXJ7</accession>
<dbReference type="RefSeq" id="WP_072577411.1">
    <property type="nucleotide sequence ID" value="NZ_LWHB01000171.1"/>
</dbReference>
<gene>
    <name evidence="3" type="ORF">NCTC13337_01940</name>
</gene>
<dbReference type="Proteomes" id="UP000254601">
    <property type="component" value="Unassembled WGS sequence"/>
</dbReference>
<name>A0A380MXJ7_9GAMM</name>
<sequence>MLNAFKKIFSDRKFTPNEDLSTLNHNKLPVFTAEQLINKLSLHNRIRSIRRKVAIDSNRFESMYLQPIEKFCELAQLIPASQAYHHAFLGGLIVHTLCVVEYAINERMKYTLPLASEPEIIEAQKNLWTFAVFVAALLHDIGKAVTMVDYVDTDSGKVISPLAGTLVEQSIKNYKITFKPTRYFKLHEKLGIAFINYLFDLIAIGYLSSELTIFSEVLGYINNDADNWGSIGDIIKIADSLSTAEDLKIAPMEHGRKFTGANLENFGERLMRTIRLLINEKALPINRPGAVLFTSDNKFVYAVSKSLVERVREKMQMLGAKDIPTDNNRIFDELQQQGFCESTSNQEAIFNINVKIAEAKFDQNFTCLKFQINKIFTINTLPTPLKEQIVEIDKKQLTQETVTDNVVYKPETVKNTENQSDKISSSFESENSPLETETEKETPNGISETENNVGSETETVKEATTQKNENNDTQDDPEKIIKLFFDWL</sequence>
<dbReference type="InterPro" id="IPR011119">
    <property type="entry name" value="Unchr_helicase_relaxase_TraI"/>
</dbReference>
<keyword evidence="4" id="KW-1185">Reference proteome</keyword>
<feature type="region of interest" description="Disordered" evidence="1">
    <location>
        <begin position="410"/>
        <end position="478"/>
    </location>
</feature>
<evidence type="ECO:0000313" key="4">
    <source>
        <dbReference type="Proteomes" id="UP000254601"/>
    </source>
</evidence>
<dbReference type="GO" id="GO:0016787">
    <property type="term" value="F:hydrolase activity"/>
    <property type="evidence" value="ECO:0007669"/>
    <property type="project" value="UniProtKB-KW"/>
</dbReference>
<dbReference type="EMBL" id="UHIC01000001">
    <property type="protein sequence ID" value="SUO96623.1"/>
    <property type="molecule type" value="Genomic_DNA"/>
</dbReference>
<dbReference type="NCBIfam" id="NF041494">
    <property type="entry name" value="MobH"/>
    <property type="match status" value="1"/>
</dbReference>
<dbReference type="Pfam" id="PF07514">
    <property type="entry name" value="TraI_2"/>
    <property type="match status" value="1"/>
</dbReference>
<feature type="compositionally biased region" description="Polar residues" evidence="1">
    <location>
        <begin position="413"/>
        <end position="435"/>
    </location>
</feature>
<dbReference type="SUPFAM" id="SSF109604">
    <property type="entry name" value="HD-domain/PDEase-like"/>
    <property type="match status" value="1"/>
</dbReference>
<dbReference type="AlphaFoldDB" id="A0A380MXJ7"/>